<protein>
    <submittedName>
        <fullName evidence="2">UBN2_3 domain-containing protein</fullName>
    </submittedName>
</protein>
<feature type="compositionally biased region" description="Low complexity" evidence="1">
    <location>
        <begin position="1"/>
        <end position="21"/>
    </location>
</feature>
<dbReference type="AlphaFoldDB" id="A0A1Q3BAF4"/>
<name>A0A1Q3BAF4_CEPFO</name>
<dbReference type="InParanoid" id="A0A1Q3BAF4"/>
<dbReference type="OrthoDB" id="1912561at2759"/>
<gene>
    <name evidence="2" type="ORF">CFOL_v3_08268</name>
</gene>
<dbReference type="EMBL" id="BDDD01000363">
    <property type="protein sequence ID" value="GAV64753.1"/>
    <property type="molecule type" value="Genomic_DNA"/>
</dbReference>
<organism evidence="2 3">
    <name type="scientific">Cephalotus follicularis</name>
    <name type="common">Albany pitcher plant</name>
    <dbReference type="NCBI Taxonomy" id="3775"/>
    <lineage>
        <taxon>Eukaryota</taxon>
        <taxon>Viridiplantae</taxon>
        <taxon>Streptophyta</taxon>
        <taxon>Embryophyta</taxon>
        <taxon>Tracheophyta</taxon>
        <taxon>Spermatophyta</taxon>
        <taxon>Magnoliopsida</taxon>
        <taxon>eudicotyledons</taxon>
        <taxon>Gunneridae</taxon>
        <taxon>Pentapetalae</taxon>
        <taxon>rosids</taxon>
        <taxon>fabids</taxon>
        <taxon>Oxalidales</taxon>
        <taxon>Cephalotaceae</taxon>
        <taxon>Cephalotus</taxon>
    </lineage>
</organism>
<proteinExistence type="predicted"/>
<keyword evidence="3" id="KW-1185">Reference proteome</keyword>
<reference evidence="3" key="1">
    <citation type="submission" date="2016-04" db="EMBL/GenBank/DDBJ databases">
        <title>Cephalotus genome sequencing.</title>
        <authorList>
            <person name="Fukushima K."/>
            <person name="Hasebe M."/>
            <person name="Fang X."/>
        </authorList>
    </citation>
    <scope>NUCLEOTIDE SEQUENCE [LARGE SCALE GENOMIC DNA]</scope>
    <source>
        <strain evidence="3">cv. St1</strain>
    </source>
</reference>
<sequence length="135" mass="14836">LTMTSLSTSSTSETTTLSTLTGPPVTHSAHHLLSLKLNETNYLSWRTQIVPFLRGQQLFGYVDGTIVCPLPTDVEAYNNWKQQNNNLMSILVGSLSAEVIPTVHQASTSKQIWDTLQEAYASPSNTHILSLHLAL</sequence>
<dbReference type="Proteomes" id="UP000187406">
    <property type="component" value="Unassembled WGS sequence"/>
</dbReference>
<feature type="region of interest" description="Disordered" evidence="1">
    <location>
        <begin position="1"/>
        <end position="24"/>
    </location>
</feature>
<accession>A0A1Q3BAF4</accession>
<feature type="non-terminal residue" evidence="2">
    <location>
        <position position="1"/>
    </location>
</feature>
<dbReference type="PANTHER" id="PTHR47481:SF43">
    <property type="entry name" value="RETROTRANSPOSON COPIA-LIKE N-TERMINAL DOMAIN-CONTAINING PROTEIN"/>
    <property type="match status" value="1"/>
</dbReference>
<dbReference type="Pfam" id="PF14223">
    <property type="entry name" value="Retrotran_gag_2"/>
    <property type="match status" value="1"/>
</dbReference>
<evidence type="ECO:0000313" key="2">
    <source>
        <dbReference type="EMBL" id="GAV64753.1"/>
    </source>
</evidence>
<evidence type="ECO:0000256" key="1">
    <source>
        <dbReference type="SAM" id="MobiDB-lite"/>
    </source>
</evidence>
<evidence type="ECO:0000313" key="3">
    <source>
        <dbReference type="Proteomes" id="UP000187406"/>
    </source>
</evidence>
<comment type="caution">
    <text evidence="2">The sequence shown here is derived from an EMBL/GenBank/DDBJ whole genome shotgun (WGS) entry which is preliminary data.</text>
</comment>
<dbReference type="PANTHER" id="PTHR47481">
    <property type="match status" value="1"/>
</dbReference>